<dbReference type="InterPro" id="IPR020568">
    <property type="entry name" value="Ribosomal_Su5_D2-typ_SF"/>
</dbReference>
<gene>
    <name evidence="8" type="ORF">A2563_04300</name>
</gene>
<evidence type="ECO:0000313" key="9">
    <source>
        <dbReference type="Proteomes" id="UP000176634"/>
    </source>
</evidence>
<evidence type="ECO:0000256" key="2">
    <source>
        <dbReference type="ARBA" id="ARBA00022741"/>
    </source>
</evidence>
<accession>A0A1F6P9L2</accession>
<dbReference type="Proteomes" id="UP000176634">
    <property type="component" value="Unassembled WGS sequence"/>
</dbReference>
<dbReference type="InterPro" id="IPR014606">
    <property type="entry name" value="Heptose_7-P_kinase"/>
</dbReference>
<dbReference type="AlphaFoldDB" id="A0A1F6P9L2"/>
<dbReference type="PANTHER" id="PTHR32463">
    <property type="entry name" value="L-FUCOSE KINASE"/>
    <property type="match status" value="1"/>
</dbReference>
<dbReference type="InterPro" id="IPR001174">
    <property type="entry name" value="HddA/FKP"/>
</dbReference>
<name>A0A1F6P9L2_9BACT</name>
<sequence length="328" mass="36269">MILTRTPFRIPLGGGGTDLPSFYQQHGGFLFSAAIDKYMYIAINRPIVDPLVYIRYSRTEIVEHVSQIQNQLARAALEQYGIQDRIEISSMSDVPAGTGMGSSGSYLVGILKGLQALTRRGSSVQDLAEEACHIEIDLLKKPVGKQDQYLAAFGGFTIMDIDKDGKVKVSNANVSYETIEELQSKLILFYTGISRDAMSILGEQSAAAKKEESDVSKSLLQIKDIGMEIKNSIEQGNLDNFGRLMDEHWRVKKMMSNKMSDPKIDRLYALAKEKGALGGKIMGAGGGGFFVFYCPNDKKGVREAMRAEGLKEMPFRFENEGAKTMVDF</sequence>
<dbReference type="InterPro" id="IPR052203">
    <property type="entry name" value="GHMP_Kinase-Related"/>
</dbReference>
<proteinExistence type="inferred from homology"/>
<dbReference type="GO" id="GO:0042352">
    <property type="term" value="P:GDP-L-fucose salvage"/>
    <property type="evidence" value="ECO:0007669"/>
    <property type="project" value="TreeGrafter"/>
</dbReference>
<evidence type="ECO:0000259" key="6">
    <source>
        <dbReference type="Pfam" id="PF00288"/>
    </source>
</evidence>
<comment type="caution">
    <text evidence="8">The sequence shown here is derived from an EMBL/GenBank/DDBJ whole genome shotgun (WGS) entry which is preliminary data.</text>
</comment>
<keyword evidence="4" id="KW-0067">ATP-binding</keyword>
<dbReference type="EMBL" id="MFRA01000005">
    <property type="protein sequence ID" value="OGH92859.1"/>
    <property type="molecule type" value="Genomic_DNA"/>
</dbReference>
<dbReference type="SUPFAM" id="SSF54211">
    <property type="entry name" value="Ribosomal protein S5 domain 2-like"/>
    <property type="match status" value="1"/>
</dbReference>
<keyword evidence="1" id="KW-0808">Transferase</keyword>
<dbReference type="InterPro" id="IPR036554">
    <property type="entry name" value="GHMP_kinase_C_sf"/>
</dbReference>
<dbReference type="PROSITE" id="PS00627">
    <property type="entry name" value="GHMP_KINASES_ATP"/>
    <property type="match status" value="1"/>
</dbReference>
<feature type="domain" description="GHMP kinase N-terminal" evidence="6">
    <location>
        <begin position="72"/>
        <end position="155"/>
    </location>
</feature>
<evidence type="ECO:0000256" key="1">
    <source>
        <dbReference type="ARBA" id="ARBA00022679"/>
    </source>
</evidence>
<dbReference type="STRING" id="1798705.A2563_04300"/>
<protein>
    <submittedName>
        <fullName evidence="8">Galactokinase</fullName>
    </submittedName>
</protein>
<keyword evidence="2" id="KW-0547">Nucleotide-binding</keyword>
<comment type="similarity">
    <text evidence="5">Belongs to the GHMP kinase family.</text>
</comment>
<dbReference type="PIRSF" id="PIRSF036406">
    <property type="entry name" value="Hept_kin"/>
    <property type="match status" value="1"/>
</dbReference>
<keyword evidence="3 8" id="KW-0418">Kinase</keyword>
<evidence type="ECO:0000256" key="5">
    <source>
        <dbReference type="ARBA" id="ARBA00038121"/>
    </source>
</evidence>
<reference evidence="8 9" key="1">
    <citation type="journal article" date="2016" name="Nat. Commun.">
        <title>Thousands of microbial genomes shed light on interconnected biogeochemical processes in an aquifer system.</title>
        <authorList>
            <person name="Anantharaman K."/>
            <person name="Brown C.T."/>
            <person name="Hug L.A."/>
            <person name="Sharon I."/>
            <person name="Castelle C.J."/>
            <person name="Probst A.J."/>
            <person name="Thomas B.C."/>
            <person name="Singh A."/>
            <person name="Wilkins M.J."/>
            <person name="Karaoz U."/>
            <person name="Brodie E.L."/>
            <person name="Williams K.H."/>
            <person name="Hubbard S.S."/>
            <person name="Banfield J.F."/>
        </authorList>
    </citation>
    <scope>NUCLEOTIDE SEQUENCE [LARGE SCALE GENOMIC DNA]</scope>
</reference>
<evidence type="ECO:0000313" key="8">
    <source>
        <dbReference type="EMBL" id="OGH92859.1"/>
    </source>
</evidence>
<dbReference type="InterPro" id="IPR006204">
    <property type="entry name" value="GHMP_kinase_N_dom"/>
</dbReference>
<dbReference type="PANTHER" id="PTHR32463:SF0">
    <property type="entry name" value="L-FUCOSE KINASE"/>
    <property type="match status" value="1"/>
</dbReference>
<dbReference type="PRINTS" id="PR00960">
    <property type="entry name" value="LMBPPROTEIN"/>
</dbReference>
<organism evidence="8 9">
    <name type="scientific">Candidatus Magasanikbacteria bacterium RIFOXYD1_FULL_40_23</name>
    <dbReference type="NCBI Taxonomy" id="1798705"/>
    <lineage>
        <taxon>Bacteria</taxon>
        <taxon>Candidatus Magasanikiibacteriota</taxon>
    </lineage>
</organism>
<dbReference type="GO" id="GO:0005524">
    <property type="term" value="F:ATP binding"/>
    <property type="evidence" value="ECO:0007669"/>
    <property type="project" value="UniProtKB-KW"/>
</dbReference>
<feature type="domain" description="GHMP kinase C-terminal" evidence="7">
    <location>
        <begin position="233"/>
        <end position="308"/>
    </location>
</feature>
<evidence type="ECO:0000256" key="4">
    <source>
        <dbReference type="ARBA" id="ARBA00022840"/>
    </source>
</evidence>
<dbReference type="Gene3D" id="3.30.230.120">
    <property type="match status" value="1"/>
</dbReference>
<dbReference type="Pfam" id="PF08544">
    <property type="entry name" value="GHMP_kinases_C"/>
    <property type="match status" value="1"/>
</dbReference>
<dbReference type="SUPFAM" id="SSF55060">
    <property type="entry name" value="GHMP Kinase, C-terminal domain"/>
    <property type="match status" value="1"/>
</dbReference>
<dbReference type="GO" id="GO:0050201">
    <property type="term" value="F:fucokinase activity"/>
    <property type="evidence" value="ECO:0007669"/>
    <property type="project" value="TreeGrafter"/>
</dbReference>
<dbReference type="InterPro" id="IPR013750">
    <property type="entry name" value="GHMP_kinase_C_dom"/>
</dbReference>
<dbReference type="Pfam" id="PF00288">
    <property type="entry name" value="GHMP_kinases_N"/>
    <property type="match status" value="1"/>
</dbReference>
<evidence type="ECO:0000256" key="3">
    <source>
        <dbReference type="ARBA" id="ARBA00022777"/>
    </source>
</evidence>
<dbReference type="InterPro" id="IPR006203">
    <property type="entry name" value="GHMP_knse_ATP-bd_CS"/>
</dbReference>
<evidence type="ECO:0000259" key="7">
    <source>
        <dbReference type="Pfam" id="PF08544"/>
    </source>
</evidence>